<keyword evidence="3" id="KW-1185">Reference proteome</keyword>
<keyword evidence="1" id="KW-1133">Transmembrane helix</keyword>
<protein>
    <submittedName>
        <fullName evidence="2">Uncharacterized protein</fullName>
    </submittedName>
</protein>
<dbReference type="RefSeq" id="WP_021238467.1">
    <property type="nucleotide sequence ID" value="NZ_ATHO01000097.1"/>
</dbReference>
<proteinExistence type="predicted"/>
<reference evidence="2 3" key="1">
    <citation type="journal article" date="2013" name="Genome Announc.">
        <title>Draft Genome Sequence of Sphingobium quisquiliarum Strain P25T, a Novel Hexachlorocyclohexane (HCH)-Degrading Bacterium Isolated from an HCH Dumpsite.</title>
        <authorList>
            <person name="Kumar Singh A."/>
            <person name="Sangwan N."/>
            <person name="Sharma A."/>
            <person name="Gupta V."/>
            <person name="Khurana J.P."/>
            <person name="Lal R."/>
        </authorList>
    </citation>
    <scope>NUCLEOTIDE SEQUENCE [LARGE SCALE GENOMIC DNA]</scope>
    <source>
        <strain evidence="2 3">P25</strain>
    </source>
</reference>
<sequence length="133" mass="13809">MTPISQGHSNGKGRLLFLAAVCLAMGIALFSALAPLGLPFSRATGSAFNPATTSVVLKARSPVEAAAAIVQEPSDGAPTPLPLAVHSWLLPAAMLLLGSRLASSCMPRRYSCAHRHAFALVSVKRARAPPLRS</sequence>
<accession>T0I4F4</accession>
<name>T0I4F4_9SPHN</name>
<evidence type="ECO:0000256" key="1">
    <source>
        <dbReference type="SAM" id="Phobius"/>
    </source>
</evidence>
<keyword evidence="1" id="KW-0472">Membrane</keyword>
<dbReference type="Proteomes" id="UP000015525">
    <property type="component" value="Unassembled WGS sequence"/>
</dbReference>
<gene>
    <name evidence="2" type="ORF">L288_11050</name>
</gene>
<dbReference type="PATRIC" id="fig|1329909.3.peg.2133"/>
<keyword evidence="1" id="KW-0812">Transmembrane</keyword>
<evidence type="ECO:0000313" key="3">
    <source>
        <dbReference type="Proteomes" id="UP000015525"/>
    </source>
</evidence>
<feature type="transmembrane region" description="Helical" evidence="1">
    <location>
        <begin position="15"/>
        <end position="38"/>
    </location>
</feature>
<dbReference type="AlphaFoldDB" id="T0I4F4"/>
<comment type="caution">
    <text evidence="2">The sequence shown here is derived from an EMBL/GenBank/DDBJ whole genome shotgun (WGS) entry which is preliminary data.</text>
</comment>
<organism evidence="2 3">
    <name type="scientific">Sphingobium quisquiliarum P25</name>
    <dbReference type="NCBI Taxonomy" id="1329909"/>
    <lineage>
        <taxon>Bacteria</taxon>
        <taxon>Pseudomonadati</taxon>
        <taxon>Pseudomonadota</taxon>
        <taxon>Alphaproteobacteria</taxon>
        <taxon>Sphingomonadales</taxon>
        <taxon>Sphingomonadaceae</taxon>
        <taxon>Sphingobium</taxon>
    </lineage>
</organism>
<dbReference type="EMBL" id="ATHO01000097">
    <property type="protein sequence ID" value="EQB06535.1"/>
    <property type="molecule type" value="Genomic_DNA"/>
</dbReference>
<evidence type="ECO:0000313" key="2">
    <source>
        <dbReference type="EMBL" id="EQB06535.1"/>
    </source>
</evidence>